<reference evidence="2" key="2">
    <citation type="submission" date="2025-08" db="UniProtKB">
        <authorList>
            <consortium name="Ensembl"/>
        </authorList>
    </citation>
    <scope>IDENTIFICATION</scope>
    <source>
        <strain evidence="2">Boxer</strain>
    </source>
</reference>
<reference evidence="2" key="1">
    <citation type="submission" date="2020-03" db="EMBL/GenBank/DDBJ databases">
        <title>Long-read based genome assembly of a Labrador retriever dog.</title>
        <authorList>
            <person name="Eory L."/>
            <person name="Zhang W."/>
            <person name="Schoenebeck J."/>
        </authorList>
    </citation>
    <scope>NUCLEOTIDE SEQUENCE [LARGE SCALE GENOMIC DNA]</scope>
    <source>
        <strain evidence="2">Labrador retriever</strain>
    </source>
</reference>
<proteinExistence type="predicted"/>
<evidence type="ECO:0000313" key="2">
    <source>
        <dbReference type="Ensembl" id="ENSCAFP00845037756.1"/>
    </source>
</evidence>
<keyword evidence="1" id="KW-0812">Transmembrane</keyword>
<accession>A0A8I3PXW1</accession>
<dbReference type="Proteomes" id="UP000805418">
    <property type="component" value="Chromosome 26"/>
</dbReference>
<organism evidence="2 3">
    <name type="scientific">Canis lupus familiaris</name>
    <name type="common">Dog</name>
    <name type="synonym">Canis familiaris</name>
    <dbReference type="NCBI Taxonomy" id="9615"/>
    <lineage>
        <taxon>Eukaryota</taxon>
        <taxon>Metazoa</taxon>
        <taxon>Chordata</taxon>
        <taxon>Craniata</taxon>
        <taxon>Vertebrata</taxon>
        <taxon>Euteleostomi</taxon>
        <taxon>Mammalia</taxon>
        <taxon>Eutheria</taxon>
        <taxon>Laurasiatheria</taxon>
        <taxon>Carnivora</taxon>
        <taxon>Caniformia</taxon>
        <taxon>Canidae</taxon>
        <taxon>Canis</taxon>
    </lineage>
</organism>
<protein>
    <submittedName>
        <fullName evidence="2">Uncharacterized protein</fullName>
    </submittedName>
</protein>
<keyword evidence="1" id="KW-1133">Transmembrane helix</keyword>
<keyword evidence="3" id="KW-1185">Reference proteome</keyword>
<evidence type="ECO:0000313" key="3">
    <source>
        <dbReference type="Proteomes" id="UP000805418"/>
    </source>
</evidence>
<dbReference type="AlphaFoldDB" id="A0A8I3PXW1"/>
<evidence type="ECO:0000256" key="1">
    <source>
        <dbReference type="SAM" id="Phobius"/>
    </source>
</evidence>
<dbReference type="OrthoDB" id="9806588at2759"/>
<dbReference type="Ensembl" id="ENSCAFT00845048128.1">
    <property type="protein sequence ID" value="ENSCAFP00845037756.1"/>
    <property type="gene ID" value="ENSCAFG00845027323.1"/>
</dbReference>
<keyword evidence="1" id="KW-0472">Membrane</keyword>
<name>A0A8I3PXW1_CANLF</name>
<reference evidence="2" key="3">
    <citation type="submission" date="2025-09" db="UniProtKB">
        <authorList>
            <consortium name="Ensembl"/>
        </authorList>
    </citation>
    <scope>IDENTIFICATION</scope>
    <source>
        <strain evidence="2">Boxer</strain>
    </source>
</reference>
<feature type="transmembrane region" description="Helical" evidence="1">
    <location>
        <begin position="49"/>
        <end position="71"/>
    </location>
</feature>
<sequence>MYSGITGSYGNLIFNFLRNLHTVFRNGCTSLHPHQQCQRVLSLHPQQHLLFLVVLVLAILTGVRWYVMVVLTCISLMPSDMEDLFMCLLAICMSFLEKVYSGSLSIFNLITYFLGVQLEKFYIYFQ</sequence>